<evidence type="ECO:0000256" key="2">
    <source>
        <dbReference type="ARBA" id="ARBA00009997"/>
    </source>
</evidence>
<evidence type="ECO:0000313" key="9">
    <source>
        <dbReference type="Proteomes" id="UP000245921"/>
    </source>
</evidence>
<dbReference type="SUPFAM" id="SSF142823">
    <property type="entry name" value="ComB-like"/>
    <property type="match status" value="1"/>
</dbReference>
<evidence type="ECO:0000256" key="4">
    <source>
        <dbReference type="ARBA" id="ARBA00021948"/>
    </source>
</evidence>
<evidence type="ECO:0000256" key="3">
    <source>
        <dbReference type="ARBA" id="ARBA00012953"/>
    </source>
</evidence>
<comment type="catalytic activity">
    <reaction evidence="7">
        <text>(2R)-O-phospho-3-sulfolactate + H2O = (2R)-3-sulfolactate + phosphate</text>
        <dbReference type="Rhea" id="RHEA:23416"/>
        <dbReference type="ChEBI" id="CHEBI:15377"/>
        <dbReference type="ChEBI" id="CHEBI:15597"/>
        <dbReference type="ChEBI" id="CHEBI:43474"/>
        <dbReference type="ChEBI" id="CHEBI:58738"/>
        <dbReference type="EC" id="3.1.3.71"/>
    </reaction>
</comment>
<dbReference type="GO" id="GO:0050545">
    <property type="term" value="F:sulfopyruvate decarboxylase activity"/>
    <property type="evidence" value="ECO:0007669"/>
    <property type="project" value="TreeGrafter"/>
</dbReference>
<name>A0AA45HK30_9BACT</name>
<keyword evidence="6" id="KW-0460">Magnesium</keyword>
<reference evidence="8 9" key="1">
    <citation type="submission" date="2018-05" db="EMBL/GenBank/DDBJ databases">
        <title>Genomic Encyclopedia of Type Strains, Phase IV (KMG-IV): sequencing the most valuable type-strain genomes for metagenomic binning, comparative biology and taxonomic classification.</title>
        <authorList>
            <person name="Goeker M."/>
        </authorList>
    </citation>
    <scope>NUCLEOTIDE SEQUENCE [LARGE SCALE GENOMIC DNA]</scope>
    <source>
        <strain evidence="8 9">DSM 24906</strain>
    </source>
</reference>
<dbReference type="EMBL" id="QGGI01000001">
    <property type="protein sequence ID" value="PWJ96677.1"/>
    <property type="molecule type" value="Genomic_DNA"/>
</dbReference>
<evidence type="ECO:0000256" key="6">
    <source>
        <dbReference type="ARBA" id="ARBA00022842"/>
    </source>
</evidence>
<comment type="cofactor">
    <cofactor evidence="1">
        <name>Mg(2+)</name>
        <dbReference type="ChEBI" id="CHEBI:18420"/>
    </cofactor>
</comment>
<dbReference type="AlphaFoldDB" id="A0AA45HK30"/>
<proteinExistence type="inferred from homology"/>
<organism evidence="8 9">
    <name type="scientific">Oceanotoga teriensis</name>
    <dbReference type="NCBI Taxonomy" id="515440"/>
    <lineage>
        <taxon>Bacteria</taxon>
        <taxon>Thermotogati</taxon>
        <taxon>Thermotogota</taxon>
        <taxon>Thermotogae</taxon>
        <taxon>Petrotogales</taxon>
        <taxon>Petrotogaceae</taxon>
        <taxon>Oceanotoga</taxon>
    </lineage>
</organism>
<dbReference type="GO" id="GO:0050532">
    <property type="term" value="F:2-phosphosulfolactate phosphatase activity"/>
    <property type="evidence" value="ECO:0007669"/>
    <property type="project" value="UniProtKB-EC"/>
</dbReference>
<evidence type="ECO:0000313" key="8">
    <source>
        <dbReference type="EMBL" id="PWJ96677.1"/>
    </source>
</evidence>
<evidence type="ECO:0000256" key="5">
    <source>
        <dbReference type="ARBA" id="ARBA00022801"/>
    </source>
</evidence>
<dbReference type="PANTHER" id="PTHR37311">
    <property type="entry name" value="2-PHOSPHOSULFOLACTATE PHOSPHATASE-RELATED"/>
    <property type="match status" value="1"/>
</dbReference>
<keyword evidence="5" id="KW-0378">Hydrolase</keyword>
<dbReference type="Pfam" id="PF04029">
    <property type="entry name" value="2-ph_phosp"/>
    <property type="match status" value="1"/>
</dbReference>
<dbReference type="EC" id="3.1.3.71" evidence="3"/>
<dbReference type="Gene3D" id="3.90.1560.10">
    <property type="entry name" value="ComB-like"/>
    <property type="match status" value="1"/>
</dbReference>
<protein>
    <recommendedName>
        <fullName evidence="4">Probable 2-phosphosulfolactate phosphatase</fullName>
        <ecNumber evidence="3">3.1.3.71</ecNumber>
    </recommendedName>
</protein>
<dbReference type="InterPro" id="IPR005238">
    <property type="entry name" value="ComB-like"/>
</dbReference>
<evidence type="ECO:0000256" key="1">
    <source>
        <dbReference type="ARBA" id="ARBA00001946"/>
    </source>
</evidence>
<dbReference type="Proteomes" id="UP000245921">
    <property type="component" value="Unassembled WGS sequence"/>
</dbReference>
<keyword evidence="9" id="KW-1185">Reference proteome</keyword>
<comment type="caution">
    <text evidence="8">The sequence shown here is derived from an EMBL/GenBank/DDBJ whole genome shotgun (WGS) entry which is preliminary data.</text>
</comment>
<dbReference type="PANTHER" id="PTHR37311:SF1">
    <property type="entry name" value="2-PHOSPHOSULFOLACTATE PHOSPHATASE-RELATED"/>
    <property type="match status" value="1"/>
</dbReference>
<evidence type="ECO:0000256" key="7">
    <source>
        <dbReference type="ARBA" id="ARBA00033711"/>
    </source>
</evidence>
<sequence length="238" mass="27156">MKINVYNTPTDDVKQHDIYILIDILRATSTITTLFYCEAKKVSLFGDIEKAKQQKEKDNNIILTGERNAIKVEGFDYGNSPLEMILNKNDIKNKEIIITTTNGTKAFQKIYEKGEVIALSNLNIKSIYEYIENKNYNDIGVMCAGTNNNLSLEDIYAAGKFINFFKKDLILNDSAKLALNISNQSKDYIKKSDHSQRLIKLGLIEDLNYCFEENVYNFFGKSKKGEKSMYKHIINGGV</sequence>
<dbReference type="RefSeq" id="WP_109603664.1">
    <property type="nucleotide sequence ID" value="NZ_QGGI01000001.1"/>
</dbReference>
<dbReference type="GO" id="GO:0000287">
    <property type="term" value="F:magnesium ion binding"/>
    <property type="evidence" value="ECO:0007669"/>
    <property type="project" value="InterPro"/>
</dbReference>
<accession>A0AA45HK30</accession>
<comment type="similarity">
    <text evidence="2">Belongs to the ComB family.</text>
</comment>
<dbReference type="InterPro" id="IPR036702">
    <property type="entry name" value="ComB-like_sf"/>
</dbReference>
<gene>
    <name evidence="8" type="ORF">C7380_101252</name>
</gene>